<comment type="caution">
    <text evidence="6">The sequence shown here is derived from an EMBL/GenBank/DDBJ whole genome shotgun (WGS) entry which is preliminary data.</text>
</comment>
<feature type="region of interest" description="Disordered" evidence="5">
    <location>
        <begin position="287"/>
        <end position="306"/>
    </location>
</feature>
<sequence>FHNKRVIAGSPFDAQKAEPSQQKLTAKPALDPQRAELSWQHVKALNTQFASWVQSQLKNHPDELWQYGVQDYLTHALNIMVTSDVFSSTFEVFMVMNVQFVTEKFSDVVNWLKRNAVTGDSLSAAESYKNENKVVAEIKNSEAKYFQEKTGFTPISTTTSFSPGTTTPSFSPGTTTMNFSLCTTAKTFPLGTTSPSPTPADVAKKISPLSTTASFSSASSTTSLRPAGMTTSFTAADSKSSFTFGGTTAKFTSANTTTSFTSSGMTTSFATPWSSGIQSSVAVNNNASDDADEENELPQPSSPSVKKSEEKGIVFFHEVKCKLYVKSTDPADKDSWKDKGTGQLSIKRKEGIGKGSKDSKPTIVVRNDLCHFLDIYCLWKFDSCFNFYNLLLVAGGKGLTKCFALSRDLDECTNEFRCCNISYIGSPEERVLDRKLTSISILTVGSNIRTHYLDNGGNNGNAVARTFLIRTKSEEDRNKLATVIQEYAPASILLLYVLPWPACSGALVFPKAVMPIFRERLHYITVFPQQMQYKQR</sequence>
<keyword evidence="7" id="KW-1185">Reference proteome</keyword>
<keyword evidence="4" id="KW-0906">Nuclear pore complex</keyword>
<dbReference type="InterPro" id="IPR045255">
    <property type="entry name" value="RanBP1-like"/>
</dbReference>
<evidence type="ECO:0008006" key="8">
    <source>
        <dbReference type="Google" id="ProtNLM"/>
    </source>
</evidence>
<dbReference type="GO" id="GO:0015031">
    <property type="term" value="P:protein transport"/>
    <property type="evidence" value="ECO:0007669"/>
    <property type="project" value="UniProtKB-KW"/>
</dbReference>
<reference evidence="6 7" key="1">
    <citation type="journal article" date="2019" name="Genome Biol. Evol.">
        <title>Insights into the evolution of the New World diploid cottons (Gossypium, subgenus Houzingenia) based on genome sequencing.</title>
        <authorList>
            <person name="Grover C.E."/>
            <person name="Arick M.A. 2nd"/>
            <person name="Thrash A."/>
            <person name="Conover J.L."/>
            <person name="Sanders W.S."/>
            <person name="Peterson D.G."/>
            <person name="Frelichowski J.E."/>
            <person name="Scheffler J.A."/>
            <person name="Scheffler B.E."/>
            <person name="Wendel J.F."/>
        </authorList>
    </citation>
    <scope>NUCLEOTIDE SEQUENCE [LARGE SCALE GENOMIC DNA]</scope>
    <source>
        <strain evidence="6">8</strain>
        <tissue evidence="6">Leaf</tissue>
    </source>
</reference>
<gene>
    <name evidence="6" type="ORF">Gotri_013268</name>
</gene>
<dbReference type="GO" id="GO:0005643">
    <property type="term" value="C:nuclear pore"/>
    <property type="evidence" value="ECO:0007669"/>
    <property type="project" value="UniProtKB-SubCell"/>
</dbReference>
<feature type="non-terminal residue" evidence="6">
    <location>
        <position position="536"/>
    </location>
</feature>
<evidence type="ECO:0000256" key="3">
    <source>
        <dbReference type="ARBA" id="ARBA00023010"/>
    </source>
</evidence>
<protein>
    <recommendedName>
        <fullName evidence="8">RanBD1 domain-containing protein</fullName>
    </recommendedName>
</protein>
<organism evidence="6 7">
    <name type="scientific">Gossypium trilobum</name>
    <dbReference type="NCBI Taxonomy" id="34281"/>
    <lineage>
        <taxon>Eukaryota</taxon>
        <taxon>Viridiplantae</taxon>
        <taxon>Streptophyta</taxon>
        <taxon>Embryophyta</taxon>
        <taxon>Tracheophyta</taxon>
        <taxon>Spermatophyta</taxon>
        <taxon>Magnoliopsida</taxon>
        <taxon>eudicotyledons</taxon>
        <taxon>Gunneridae</taxon>
        <taxon>Pentapetalae</taxon>
        <taxon>rosids</taxon>
        <taxon>malvids</taxon>
        <taxon>Malvales</taxon>
        <taxon>Malvaceae</taxon>
        <taxon>Malvoideae</taxon>
        <taxon>Gossypium</taxon>
    </lineage>
</organism>
<dbReference type="Proteomes" id="UP000593568">
    <property type="component" value="Unassembled WGS sequence"/>
</dbReference>
<keyword evidence="4" id="KW-0653">Protein transport</keyword>
<dbReference type="EMBL" id="JABEZW010000004">
    <property type="protein sequence ID" value="MBA0763870.1"/>
    <property type="molecule type" value="Genomic_DNA"/>
</dbReference>
<dbReference type="AlphaFoldDB" id="A0A7J9DT07"/>
<keyword evidence="2" id="KW-0813">Transport</keyword>
<dbReference type="InterPro" id="IPR011993">
    <property type="entry name" value="PH-like_dom_sf"/>
</dbReference>
<comment type="subcellular location">
    <subcellularLocation>
        <location evidence="1">Nucleus</location>
        <location evidence="1">Nuclear pore complex</location>
    </subcellularLocation>
</comment>
<evidence type="ECO:0000313" key="7">
    <source>
        <dbReference type="Proteomes" id="UP000593568"/>
    </source>
</evidence>
<evidence type="ECO:0000256" key="2">
    <source>
        <dbReference type="ARBA" id="ARBA00022816"/>
    </source>
</evidence>
<evidence type="ECO:0000256" key="5">
    <source>
        <dbReference type="SAM" id="MobiDB-lite"/>
    </source>
</evidence>
<evidence type="ECO:0000313" key="6">
    <source>
        <dbReference type="EMBL" id="MBA0763870.1"/>
    </source>
</evidence>
<dbReference type="PANTHER" id="PTHR23138:SF141">
    <property type="entry name" value="NUCLEAR PORE COMPLEX PROTEIN NUP50"/>
    <property type="match status" value="1"/>
</dbReference>
<keyword evidence="3" id="KW-0811">Translocation</keyword>
<dbReference type="SUPFAM" id="SSF50729">
    <property type="entry name" value="PH domain-like"/>
    <property type="match status" value="1"/>
</dbReference>
<dbReference type="Gene3D" id="2.30.29.30">
    <property type="entry name" value="Pleckstrin-homology domain (PH domain)/Phosphotyrosine-binding domain (PTB)"/>
    <property type="match status" value="1"/>
</dbReference>
<keyword evidence="4" id="KW-0539">Nucleus</keyword>
<keyword evidence="2" id="KW-0509">mRNA transport</keyword>
<evidence type="ECO:0000256" key="4">
    <source>
        <dbReference type="ARBA" id="ARBA00023132"/>
    </source>
</evidence>
<name>A0A7J9DT07_9ROSI</name>
<dbReference type="PANTHER" id="PTHR23138">
    <property type="entry name" value="RAN BINDING PROTEIN"/>
    <property type="match status" value="1"/>
</dbReference>
<accession>A0A7J9DT07</accession>
<evidence type="ECO:0000256" key="1">
    <source>
        <dbReference type="ARBA" id="ARBA00004567"/>
    </source>
</evidence>
<dbReference type="GO" id="GO:0051028">
    <property type="term" value="P:mRNA transport"/>
    <property type="evidence" value="ECO:0007669"/>
    <property type="project" value="UniProtKB-KW"/>
</dbReference>
<proteinExistence type="predicted"/>